<keyword evidence="7" id="KW-1133">Transmembrane helix</keyword>
<keyword evidence="3 5" id="KW-0326">Glycosidase</keyword>
<protein>
    <recommendedName>
        <fullName evidence="5">Beta-galactosidase</fullName>
        <ecNumber evidence="5">3.2.1.23</ecNumber>
    </recommendedName>
</protein>
<evidence type="ECO:0000313" key="11">
    <source>
        <dbReference type="EMBL" id="KAK7476642.1"/>
    </source>
</evidence>
<dbReference type="SUPFAM" id="SSF51445">
    <property type="entry name" value="(Trans)glycosidases"/>
    <property type="match status" value="1"/>
</dbReference>
<evidence type="ECO:0000256" key="5">
    <source>
        <dbReference type="RuleBase" id="RU000675"/>
    </source>
</evidence>
<dbReference type="PRINTS" id="PR00742">
    <property type="entry name" value="GLHYDRLASE35"/>
</dbReference>
<evidence type="ECO:0000313" key="12">
    <source>
        <dbReference type="Proteomes" id="UP001519460"/>
    </source>
</evidence>
<dbReference type="EMBL" id="JACVVK020000370">
    <property type="protein sequence ID" value="KAK7476642.1"/>
    <property type="molecule type" value="Genomic_DNA"/>
</dbReference>
<dbReference type="PANTHER" id="PTHR23421">
    <property type="entry name" value="BETA-GALACTOSIDASE RELATED"/>
    <property type="match status" value="1"/>
</dbReference>
<evidence type="ECO:0000259" key="10">
    <source>
        <dbReference type="Pfam" id="PF21467"/>
    </source>
</evidence>
<dbReference type="InterPro" id="IPR048913">
    <property type="entry name" value="BetaGal_gal-bd"/>
</dbReference>
<organism evidence="11 12">
    <name type="scientific">Batillaria attramentaria</name>
    <dbReference type="NCBI Taxonomy" id="370345"/>
    <lineage>
        <taxon>Eukaryota</taxon>
        <taxon>Metazoa</taxon>
        <taxon>Spiralia</taxon>
        <taxon>Lophotrochozoa</taxon>
        <taxon>Mollusca</taxon>
        <taxon>Gastropoda</taxon>
        <taxon>Caenogastropoda</taxon>
        <taxon>Sorbeoconcha</taxon>
        <taxon>Cerithioidea</taxon>
        <taxon>Batillariidae</taxon>
        <taxon>Batillaria</taxon>
    </lineage>
</organism>
<dbReference type="InterPro" id="IPR031330">
    <property type="entry name" value="Gly_Hdrlase_35_cat"/>
</dbReference>
<keyword evidence="12" id="KW-1185">Reference proteome</keyword>
<dbReference type="Gene3D" id="2.60.120.260">
    <property type="entry name" value="Galactose-binding domain-like"/>
    <property type="match status" value="2"/>
</dbReference>
<keyword evidence="2 5" id="KW-0378">Hydrolase</keyword>
<dbReference type="AlphaFoldDB" id="A0ABD0JQ97"/>
<dbReference type="SUPFAM" id="SSF49785">
    <property type="entry name" value="Galactose-binding domain-like"/>
    <property type="match status" value="1"/>
</dbReference>
<dbReference type="Pfam" id="PF21317">
    <property type="entry name" value="BetaGal_ABD_1"/>
    <property type="match status" value="1"/>
</dbReference>
<comment type="similarity">
    <text evidence="1 6">Belongs to the glycosyl hydrolase 35 family.</text>
</comment>
<dbReference type="InterPro" id="IPR017853">
    <property type="entry name" value="GH"/>
</dbReference>
<evidence type="ECO:0000256" key="3">
    <source>
        <dbReference type="ARBA" id="ARBA00023295"/>
    </source>
</evidence>
<dbReference type="Proteomes" id="UP001519460">
    <property type="component" value="Unassembled WGS sequence"/>
</dbReference>
<dbReference type="PIRSF" id="PIRSF006336">
    <property type="entry name" value="B-gal"/>
    <property type="match status" value="1"/>
</dbReference>
<dbReference type="InterPro" id="IPR019801">
    <property type="entry name" value="Glyco_hydro_35_CS"/>
</dbReference>
<dbReference type="GO" id="GO:0004565">
    <property type="term" value="F:beta-galactosidase activity"/>
    <property type="evidence" value="ECO:0007669"/>
    <property type="project" value="UniProtKB-EC"/>
</dbReference>
<gene>
    <name evidence="11" type="ORF">BaRGS_00032117</name>
</gene>
<dbReference type="Gene3D" id="3.20.20.80">
    <property type="entry name" value="Glycosidases"/>
    <property type="match status" value="1"/>
</dbReference>
<dbReference type="PROSITE" id="PS01182">
    <property type="entry name" value="GLYCOSYL_HYDROL_F35"/>
    <property type="match status" value="1"/>
</dbReference>
<dbReference type="FunFam" id="3.20.20.80:FF:000115">
    <property type="entry name" value="Beta-galactosidase"/>
    <property type="match status" value="1"/>
</dbReference>
<proteinExistence type="inferred from homology"/>
<feature type="domain" description="Glycoside hydrolase 35 catalytic" evidence="8">
    <location>
        <begin position="67"/>
        <end position="380"/>
    </location>
</feature>
<evidence type="ECO:0000259" key="8">
    <source>
        <dbReference type="Pfam" id="PF01301"/>
    </source>
</evidence>
<accession>A0ABD0JQ97</accession>
<dbReference type="InterPro" id="IPR026283">
    <property type="entry name" value="B-gal_1-like"/>
</dbReference>
<comment type="catalytic activity">
    <reaction evidence="5">
        <text>Hydrolysis of terminal non-reducing beta-D-galactose residues in beta-D-galactosides.</text>
        <dbReference type="EC" id="3.2.1.23"/>
    </reaction>
</comment>
<feature type="transmembrane region" description="Helical" evidence="7">
    <location>
        <begin position="12"/>
        <end position="29"/>
    </location>
</feature>
<evidence type="ECO:0000259" key="9">
    <source>
        <dbReference type="Pfam" id="PF21317"/>
    </source>
</evidence>
<sequence>MRTFVLREKHKQRLYILIAAVVLLAWVYYRGIPGFGSGSSDSVKNSAAVGVDMMEKRTEGLTFAKRQFFLNGKPFRIISGAMHYFRVPVQYWKDRMLKMKACGLNTLETYVAWNMHEPVPGKFNFAGMLNLRKYLDLAHQMGLYVILRPGPYICSEWDFGGMPSWLLSDPSMKVRSNYKPYQDAAARFFANLIPLVTDLQFTRGGPIIAVQVENEFGAYSGEVDHLAFLKDLLRAHGITELLVTSDGAEGHVRAPFYKDALPTANFKEIESGQAIFEIIKQESPEFPLMVMEFWTGWFDHWGQPHNTDNLGDYADRVSKILETGASMNFYMFHGGTNFGFMAGANNFYHYKPDVTSYDYDAPLSEAGDITPKYLKTREIILEKVYKPLGITTLPDVPPNIPKAEYGKLRMTEFMLWRDLLSHVLVRKRAISENLHPMEMYKFDHGIGQSYGYIVYHKEIGNGNKLELPPRAHDSLQVLLNSWTCGTADSDTKKLEFDLHASQPKNDLDIIVENLGRVNFIKHDAHDPNILNTERKGLSGDVKLDGRFVTDWTALALDFDADFLLKVSKDSKWRSFEPQKNSPALYRAYLQISGTPQDTFVNTKEWRKGLVIVNGINLGRYWEKGPQKTLYLPAPFLRTGKNEILVYEEFASGENIYFDSEPQLG</sequence>
<dbReference type="InterPro" id="IPR048912">
    <property type="entry name" value="BetaGal1-like_ABD1"/>
</dbReference>
<evidence type="ECO:0000256" key="6">
    <source>
        <dbReference type="RuleBase" id="RU003679"/>
    </source>
</evidence>
<feature type="domain" description="Beta-galactosidase 1-like first all-beta" evidence="9">
    <location>
        <begin position="446"/>
        <end position="556"/>
    </location>
</feature>
<keyword evidence="7" id="KW-0812">Transmembrane</keyword>
<name>A0ABD0JQ97_9CAEN</name>
<dbReference type="Pfam" id="PF01301">
    <property type="entry name" value="Glyco_hydro_35"/>
    <property type="match status" value="1"/>
</dbReference>
<reference evidence="11 12" key="1">
    <citation type="journal article" date="2023" name="Sci. Data">
        <title>Genome assembly of the Korean intertidal mud-creeper Batillaria attramentaria.</title>
        <authorList>
            <person name="Patra A.K."/>
            <person name="Ho P.T."/>
            <person name="Jun S."/>
            <person name="Lee S.J."/>
            <person name="Kim Y."/>
            <person name="Won Y.J."/>
        </authorList>
    </citation>
    <scope>NUCLEOTIDE SEQUENCE [LARGE SCALE GENOMIC DNA]</scope>
    <source>
        <strain evidence="11">Wonlab-2016</strain>
    </source>
</reference>
<feature type="active site" description="Proton donor" evidence="4">
    <location>
        <position position="215"/>
    </location>
</feature>
<feature type="active site" description="Nucleophile" evidence="4">
    <location>
        <position position="292"/>
    </location>
</feature>
<dbReference type="EC" id="3.2.1.23" evidence="5"/>
<dbReference type="InterPro" id="IPR001944">
    <property type="entry name" value="Glycoside_Hdrlase_35"/>
</dbReference>
<evidence type="ECO:0000256" key="4">
    <source>
        <dbReference type="PIRSR" id="PIRSR006336-1"/>
    </source>
</evidence>
<dbReference type="Pfam" id="PF21467">
    <property type="entry name" value="BetaGal_gal-bd"/>
    <property type="match status" value="1"/>
</dbReference>
<keyword evidence="7" id="KW-0472">Membrane</keyword>
<evidence type="ECO:0000256" key="2">
    <source>
        <dbReference type="ARBA" id="ARBA00022801"/>
    </source>
</evidence>
<dbReference type="InterPro" id="IPR008979">
    <property type="entry name" value="Galactose-bd-like_sf"/>
</dbReference>
<evidence type="ECO:0000256" key="1">
    <source>
        <dbReference type="ARBA" id="ARBA00009809"/>
    </source>
</evidence>
<comment type="caution">
    <text evidence="11">The sequence shown here is derived from an EMBL/GenBank/DDBJ whole genome shotgun (WGS) entry which is preliminary data.</text>
</comment>
<feature type="domain" description="Beta-galactosidase galactose-binding" evidence="10">
    <location>
        <begin position="582"/>
        <end position="641"/>
    </location>
</feature>
<evidence type="ECO:0000256" key="7">
    <source>
        <dbReference type="SAM" id="Phobius"/>
    </source>
</evidence>